<dbReference type="Pfam" id="PF00535">
    <property type="entry name" value="Glycos_transf_2"/>
    <property type="match status" value="1"/>
</dbReference>
<feature type="domain" description="Glycosyltransferase 2-like" evidence="1">
    <location>
        <begin position="30"/>
        <end position="162"/>
    </location>
</feature>
<organism evidence="2 3">
    <name type="scientific">Nostoc cycadae WK-1</name>
    <dbReference type="NCBI Taxonomy" id="1861711"/>
    <lineage>
        <taxon>Bacteria</taxon>
        <taxon>Bacillati</taxon>
        <taxon>Cyanobacteriota</taxon>
        <taxon>Cyanophyceae</taxon>
        <taxon>Nostocales</taxon>
        <taxon>Nostocaceae</taxon>
        <taxon>Nostoc</taxon>
    </lineage>
</organism>
<comment type="caution">
    <text evidence="2">The sequence shown here is derived from an EMBL/GenBank/DDBJ whole genome shotgun (WGS) entry which is preliminary data.</text>
</comment>
<evidence type="ECO:0000313" key="3">
    <source>
        <dbReference type="Proteomes" id="UP000236527"/>
    </source>
</evidence>
<dbReference type="AlphaFoldDB" id="A0A2H6LNY5"/>
<dbReference type="GO" id="GO:0016740">
    <property type="term" value="F:transferase activity"/>
    <property type="evidence" value="ECO:0007669"/>
    <property type="project" value="UniProtKB-KW"/>
</dbReference>
<dbReference type="PANTHER" id="PTHR43685">
    <property type="entry name" value="GLYCOSYLTRANSFERASE"/>
    <property type="match status" value="1"/>
</dbReference>
<evidence type="ECO:0000313" key="2">
    <source>
        <dbReference type="EMBL" id="GBE94924.1"/>
    </source>
</evidence>
<name>A0A2H6LNY5_9NOSO</name>
<reference evidence="3" key="1">
    <citation type="journal article" date="2018" name="Genome Announc.">
        <title>Draft Genome Sequence of the Nitrogen-Fixing and Hormogonia-Inducing Cyanobacterium Nostoc cycadae Strain WK-1, Isolated from the Coralloid Roots of Cycas revoluta.</title>
        <authorList>
            <person name="Kanesaki Y."/>
            <person name="Hirose M."/>
            <person name="Hirose Y."/>
            <person name="Fujisawa T."/>
            <person name="Nakamura Y."/>
            <person name="Watanabe S."/>
            <person name="Matsunaga S."/>
            <person name="Uchida H."/>
            <person name="Murakami A."/>
        </authorList>
    </citation>
    <scope>NUCLEOTIDE SEQUENCE [LARGE SCALE GENOMIC DNA]</scope>
    <source>
        <strain evidence="3">WK-1</strain>
    </source>
</reference>
<gene>
    <name evidence="2" type="ORF">NCWK1_4705</name>
</gene>
<sequence>MSNPIAKFPNLMNYQPVDTTTAARFLPMVSVVVPIYNAETDLSALIACLSAQTYPKDCVEYLLVDNNSSDRTLALLQETAANSAIKISALSENQIQSSYAARNTGIRAATGEIIAFTDADCHPQPQWLESLIQPFVNSEVVIVAGEITALPGNSLLEQYAELQDILSQKHTLAHPFCAYGQTANLAIRRTALEKVGLFRPYLTTGGDADICWRILQQNLGRLEFAPQATVQHRHRTTLKELASQWRRYGRSNRYLHELHGIELMPELKLAEYGHRLARWMFKELPKNTVKAIAGKATLVDLFNTPITVFVIQARMAGQKNAKLPENAKIIAWL</sequence>
<accession>A0A2H6LNY5</accession>
<dbReference type="SUPFAM" id="SSF53448">
    <property type="entry name" value="Nucleotide-diphospho-sugar transferases"/>
    <property type="match status" value="1"/>
</dbReference>
<dbReference type="InterPro" id="IPR050834">
    <property type="entry name" value="Glycosyltransf_2"/>
</dbReference>
<dbReference type="EMBL" id="BDGE01000093">
    <property type="protein sequence ID" value="GBE94924.1"/>
    <property type="molecule type" value="Genomic_DNA"/>
</dbReference>
<dbReference type="InterPro" id="IPR001173">
    <property type="entry name" value="Glyco_trans_2-like"/>
</dbReference>
<dbReference type="InterPro" id="IPR029044">
    <property type="entry name" value="Nucleotide-diphossugar_trans"/>
</dbReference>
<dbReference type="PANTHER" id="PTHR43685:SF2">
    <property type="entry name" value="GLYCOSYLTRANSFERASE 2-LIKE DOMAIN-CONTAINING PROTEIN"/>
    <property type="match status" value="1"/>
</dbReference>
<protein>
    <submittedName>
        <fullName evidence="2">Family 2 glycosyl transferase</fullName>
    </submittedName>
</protein>
<keyword evidence="2" id="KW-0808">Transferase</keyword>
<evidence type="ECO:0000259" key="1">
    <source>
        <dbReference type="Pfam" id="PF00535"/>
    </source>
</evidence>
<dbReference type="Gene3D" id="3.90.550.10">
    <property type="entry name" value="Spore Coat Polysaccharide Biosynthesis Protein SpsA, Chain A"/>
    <property type="match status" value="1"/>
</dbReference>
<keyword evidence="3" id="KW-1185">Reference proteome</keyword>
<proteinExistence type="predicted"/>
<dbReference type="Proteomes" id="UP000236527">
    <property type="component" value="Unassembled WGS sequence"/>
</dbReference>